<dbReference type="PANTHER" id="PTHR47939">
    <property type="entry name" value="MEMBRANE-ASSOCIATED SALT-INDUCIBLE PROTEIN-LIKE"/>
    <property type="match status" value="1"/>
</dbReference>
<gene>
    <name evidence="1" type="ORF">BDEG_21744</name>
</gene>
<reference evidence="1 2" key="1">
    <citation type="submission" date="2006-10" db="EMBL/GenBank/DDBJ databases">
        <title>The Genome Sequence of Batrachochytrium dendrobatidis JEL423.</title>
        <authorList>
            <consortium name="The Broad Institute Genome Sequencing Platform"/>
            <person name="Birren B."/>
            <person name="Lander E."/>
            <person name="Galagan J."/>
            <person name="Cuomo C."/>
            <person name="Devon K."/>
            <person name="Jaffe D."/>
            <person name="Butler J."/>
            <person name="Alvarez P."/>
            <person name="Gnerre S."/>
            <person name="Grabherr M."/>
            <person name="Kleber M."/>
            <person name="Mauceli E."/>
            <person name="Brockman W."/>
            <person name="Young S."/>
            <person name="LaButti K."/>
            <person name="Sykes S."/>
            <person name="DeCaprio D."/>
            <person name="Crawford M."/>
            <person name="Koehrsen M."/>
            <person name="Engels R."/>
            <person name="Montgomery P."/>
            <person name="Pearson M."/>
            <person name="Howarth C."/>
            <person name="Larson L."/>
            <person name="White J."/>
            <person name="O'Leary S."/>
            <person name="Kodira C."/>
            <person name="Zeng Q."/>
            <person name="Yandava C."/>
            <person name="Alvarado L."/>
            <person name="Longcore J."/>
            <person name="James T."/>
        </authorList>
    </citation>
    <scope>NUCLEOTIDE SEQUENCE [LARGE SCALE GENOMIC DNA]</scope>
    <source>
        <strain evidence="1 2">JEL423</strain>
    </source>
</reference>
<proteinExistence type="predicted"/>
<dbReference type="STRING" id="403673.A0A177WDD7"/>
<dbReference type="Gene3D" id="1.25.40.10">
    <property type="entry name" value="Tetratricopeptide repeat domain"/>
    <property type="match status" value="2"/>
</dbReference>
<evidence type="ECO:0008006" key="3">
    <source>
        <dbReference type="Google" id="ProtNLM"/>
    </source>
</evidence>
<evidence type="ECO:0000313" key="2">
    <source>
        <dbReference type="Proteomes" id="UP000077115"/>
    </source>
</evidence>
<dbReference type="InterPro" id="IPR002885">
    <property type="entry name" value="PPR_rpt"/>
</dbReference>
<sequence>MVSFNIQPSGSLYRQILKIHSRNTNLPGMLETVKKMQSIGIDVDKSEYVQERLMHGYMLAGKTSLGRDCFNRLLTLNPTARPYNKLISALARTGSEKAIIDVMKELKQAGLEGDTHIYTTLCKFHFARNRHDQVDAYIQEHSALGLQKSVDMYEMQAAGCVYREEFEQALEYLNSAKKVNRQPTSSATVIAIEAYAGLGQRYNAWKEFSHLSTINSFKSKIAFALARMHGPLNHREDIKSIQAAIRPFNIDEDPILSHLVHGYCALNDPSSAEVLLDYLFIVSYTITSKAYKKVLITYSKCGQMDMLKKTLDRMQFRDIQVTLDTIEEG</sequence>
<dbReference type="eggNOG" id="KOG4197">
    <property type="taxonomic scope" value="Eukaryota"/>
</dbReference>
<dbReference type="VEuPathDB" id="FungiDB:BDEG_21744"/>
<dbReference type="AlphaFoldDB" id="A0A177WDD7"/>
<dbReference type="Proteomes" id="UP000077115">
    <property type="component" value="Unassembled WGS sequence"/>
</dbReference>
<dbReference type="InterPro" id="IPR011990">
    <property type="entry name" value="TPR-like_helical_dom_sf"/>
</dbReference>
<dbReference type="OrthoDB" id="2132482at2759"/>
<dbReference type="InterPro" id="IPR050667">
    <property type="entry name" value="PPR-containing_protein"/>
</dbReference>
<evidence type="ECO:0000313" key="1">
    <source>
        <dbReference type="EMBL" id="OAJ37752.1"/>
    </source>
</evidence>
<accession>A0A177WDD7</accession>
<dbReference type="PANTHER" id="PTHR47939:SF1">
    <property type="entry name" value="OS04G0684500 PROTEIN"/>
    <property type="match status" value="1"/>
</dbReference>
<name>A0A177WDD7_BATDL</name>
<dbReference type="EMBL" id="DS022301">
    <property type="protein sequence ID" value="OAJ37752.1"/>
    <property type="molecule type" value="Genomic_DNA"/>
</dbReference>
<protein>
    <recommendedName>
        <fullName evidence="3">Pentacotripeptide-repeat region of PRORP domain-containing protein</fullName>
    </recommendedName>
</protein>
<organism evidence="1 2">
    <name type="scientific">Batrachochytrium dendrobatidis (strain JEL423)</name>
    <dbReference type="NCBI Taxonomy" id="403673"/>
    <lineage>
        <taxon>Eukaryota</taxon>
        <taxon>Fungi</taxon>
        <taxon>Fungi incertae sedis</taxon>
        <taxon>Chytridiomycota</taxon>
        <taxon>Chytridiomycota incertae sedis</taxon>
        <taxon>Chytridiomycetes</taxon>
        <taxon>Rhizophydiales</taxon>
        <taxon>Rhizophydiales incertae sedis</taxon>
        <taxon>Batrachochytrium</taxon>
    </lineage>
</organism>
<dbReference type="Pfam" id="PF01535">
    <property type="entry name" value="PPR"/>
    <property type="match status" value="1"/>
</dbReference>
<reference evidence="1 2" key="2">
    <citation type="submission" date="2016-05" db="EMBL/GenBank/DDBJ databases">
        <title>Lineage-specific infection strategies underlie the spectrum of fungal disease in amphibians.</title>
        <authorList>
            <person name="Cuomo C.A."/>
            <person name="Farrer R.A."/>
            <person name="James T."/>
            <person name="Longcore J."/>
            <person name="Birren B."/>
        </authorList>
    </citation>
    <scope>NUCLEOTIDE SEQUENCE [LARGE SCALE GENOMIC DNA]</scope>
    <source>
        <strain evidence="1 2">JEL423</strain>
    </source>
</reference>